<feature type="region of interest" description="Disordered" evidence="1">
    <location>
        <begin position="485"/>
        <end position="520"/>
    </location>
</feature>
<evidence type="ECO:0000313" key="3">
    <source>
        <dbReference type="Proteomes" id="UP001150217"/>
    </source>
</evidence>
<reference evidence="2" key="1">
    <citation type="submission" date="2022-08" db="EMBL/GenBank/DDBJ databases">
        <title>A Global Phylogenomic Analysis of the Shiitake Genus Lentinula.</title>
        <authorList>
            <consortium name="DOE Joint Genome Institute"/>
            <person name="Sierra-Patev S."/>
            <person name="Min B."/>
            <person name="Naranjo-Ortiz M."/>
            <person name="Looney B."/>
            <person name="Konkel Z."/>
            <person name="Slot J.C."/>
            <person name="Sakamoto Y."/>
            <person name="Steenwyk J.L."/>
            <person name="Rokas A."/>
            <person name="Carro J."/>
            <person name="Camarero S."/>
            <person name="Ferreira P."/>
            <person name="Molpeceres G."/>
            <person name="Ruiz-Duenas F.J."/>
            <person name="Serrano A."/>
            <person name="Henrissat B."/>
            <person name="Drula E."/>
            <person name="Hughes K.W."/>
            <person name="Mata J.L."/>
            <person name="Ishikawa N.K."/>
            <person name="Vargas-Isla R."/>
            <person name="Ushijima S."/>
            <person name="Smith C.A."/>
            <person name="Ahrendt S."/>
            <person name="Andreopoulos W."/>
            <person name="He G."/>
            <person name="Labutti K."/>
            <person name="Lipzen A."/>
            <person name="Ng V."/>
            <person name="Riley R."/>
            <person name="Sandor L."/>
            <person name="Barry K."/>
            <person name="Martinez A.T."/>
            <person name="Xiao Y."/>
            <person name="Gibbons J.G."/>
            <person name="Terashima K."/>
            <person name="Grigoriev I.V."/>
            <person name="Hibbett D.S."/>
        </authorList>
    </citation>
    <scope>NUCLEOTIDE SEQUENCE</scope>
    <source>
        <strain evidence="2">RHP3577 ss4</strain>
    </source>
</reference>
<gene>
    <name evidence="2" type="ORF">C8R41DRAFT_977502</name>
</gene>
<organism evidence="2 3">
    <name type="scientific">Lentinula lateritia</name>
    <dbReference type="NCBI Taxonomy" id="40482"/>
    <lineage>
        <taxon>Eukaryota</taxon>
        <taxon>Fungi</taxon>
        <taxon>Dikarya</taxon>
        <taxon>Basidiomycota</taxon>
        <taxon>Agaricomycotina</taxon>
        <taxon>Agaricomycetes</taxon>
        <taxon>Agaricomycetidae</taxon>
        <taxon>Agaricales</taxon>
        <taxon>Marasmiineae</taxon>
        <taxon>Omphalotaceae</taxon>
        <taxon>Lentinula</taxon>
    </lineage>
</organism>
<evidence type="ECO:0000256" key="1">
    <source>
        <dbReference type="SAM" id="MobiDB-lite"/>
    </source>
</evidence>
<dbReference type="Proteomes" id="UP001150217">
    <property type="component" value="Unassembled WGS sequence"/>
</dbReference>
<evidence type="ECO:0000313" key="2">
    <source>
        <dbReference type="EMBL" id="KAJ4500610.1"/>
    </source>
</evidence>
<protein>
    <submittedName>
        <fullName evidence="2">Uncharacterized protein</fullName>
    </submittedName>
</protein>
<feature type="region of interest" description="Disordered" evidence="1">
    <location>
        <begin position="167"/>
        <end position="195"/>
    </location>
</feature>
<comment type="caution">
    <text evidence="2">The sequence shown here is derived from an EMBL/GenBank/DDBJ whole genome shotgun (WGS) entry which is preliminary data.</text>
</comment>
<dbReference type="EMBL" id="JANVFT010000005">
    <property type="protein sequence ID" value="KAJ4500610.1"/>
    <property type="molecule type" value="Genomic_DNA"/>
</dbReference>
<feature type="region of interest" description="Disordered" evidence="1">
    <location>
        <begin position="546"/>
        <end position="604"/>
    </location>
</feature>
<proteinExistence type="predicted"/>
<feature type="compositionally biased region" description="Polar residues" evidence="1">
    <location>
        <begin position="167"/>
        <end position="177"/>
    </location>
</feature>
<name>A0ABQ8VYP4_9AGAR</name>
<sequence>MSIVISKTTGSIPPDVLYSALRRVFYKFSCGGVVHEKDFVSTCGYVSTLLKTTKFQDLIESTQGLFVDVVEMAVVVFISRVFPVVRVSILSFVDYVPESCEAVSSLFDLLEAQVTKCCGYGLQLRMAAIDQLLQSDETIVSTLPKTLNLSLFAEKCRSMPFTTSLDDYSPQAQSSPQFLDPHSSASGAPLSHGTISPGIGSSPLPDFPTWSTPRSSFLVSHFTTDTFRFQAQTYSKPNLNVVQSESIRAAAEFELSLCANLLFGSNMQASMQSQSHSITENESNAPSPVSQTFSVDMKSLLPSNVEHLMDSPLFDPLALDEYDTATVSQSLSIAESESCNHPVSSPFLQPPLQIHDHSQQSSIDLALVPSELLNPYLPQSHPSISILRRPLLPVSTSNLSSNLSLSALNELEPCTSKLSRAEAEDLFGYPASSSPAHADDQEENSTHLSVNGDVSVASIVSPIGPITAQSVPDPDLDEKVSNLVPEAEDGAIGEQAEVKTPTKEKRKRQPSIAGSKKGVWKEKSRSASVVGLDIGKALTEELEIGAEHRASPRYGGENLRRSKRQRTITNQKQGLDIFGLGLPSEGTASPGRRPSSKVNKENTR</sequence>
<accession>A0ABQ8VYP4</accession>
<keyword evidence="3" id="KW-1185">Reference proteome</keyword>